<dbReference type="GO" id="GO:0046872">
    <property type="term" value="F:metal ion binding"/>
    <property type="evidence" value="ECO:0007669"/>
    <property type="project" value="UniProtKB-KW"/>
</dbReference>
<feature type="domain" description="Adenosine deaminase" evidence="7">
    <location>
        <begin position="4"/>
        <end position="295"/>
    </location>
</feature>
<dbReference type="STRING" id="83683.B1745_03555"/>
<dbReference type="PANTHER" id="PTHR11409:SF43">
    <property type="entry name" value="ADENOSINE DEAMINASE"/>
    <property type="match status" value="1"/>
</dbReference>
<comment type="similarity">
    <text evidence="2">Belongs to the metallo-dependent hydrolases superfamily. Adenosine and AMP deaminases family.</text>
</comment>
<dbReference type="GO" id="GO:0043103">
    <property type="term" value="P:hypoxanthine salvage"/>
    <property type="evidence" value="ECO:0007669"/>
    <property type="project" value="TreeGrafter"/>
</dbReference>
<organism evidence="8 9">
    <name type="scientific">Lactobacillus amylolyticus DSM 11664</name>
    <dbReference type="NCBI Taxonomy" id="585524"/>
    <lineage>
        <taxon>Bacteria</taxon>
        <taxon>Bacillati</taxon>
        <taxon>Bacillota</taxon>
        <taxon>Bacilli</taxon>
        <taxon>Lactobacillales</taxon>
        <taxon>Lactobacillaceae</taxon>
        <taxon>Lactobacillus</taxon>
    </lineage>
</organism>
<evidence type="ECO:0000256" key="2">
    <source>
        <dbReference type="ARBA" id="ARBA00006676"/>
    </source>
</evidence>
<name>D4YSX8_9LACO</name>
<dbReference type="Pfam" id="PF00962">
    <property type="entry name" value="A_deaminase"/>
    <property type="match status" value="1"/>
</dbReference>
<comment type="caution">
    <text evidence="8">The sequence shown here is derived from an EMBL/GenBank/DDBJ whole genome shotgun (WGS) entry which is preliminary data.</text>
</comment>
<evidence type="ECO:0000256" key="6">
    <source>
        <dbReference type="ARBA" id="ARBA00022833"/>
    </source>
</evidence>
<protein>
    <recommendedName>
        <fullName evidence="3">adenosine deaminase</fullName>
        <ecNumber evidence="3">3.5.4.4</ecNumber>
    </recommendedName>
</protein>
<dbReference type="PANTHER" id="PTHR11409">
    <property type="entry name" value="ADENOSINE DEAMINASE"/>
    <property type="match status" value="1"/>
</dbReference>
<dbReference type="EMBL" id="ADNY01000024">
    <property type="protein sequence ID" value="EFG55713.1"/>
    <property type="molecule type" value="Genomic_DNA"/>
</dbReference>
<dbReference type="GO" id="GO:0046103">
    <property type="term" value="P:inosine biosynthetic process"/>
    <property type="evidence" value="ECO:0007669"/>
    <property type="project" value="TreeGrafter"/>
</dbReference>
<sequence length="299" mass="33956">MHQKLSVSDNCHNLNEYLEKFAFPLKLMQTKTDLELIVYELLRDLRKQGCIYVEMRFAPQLHTQKELTQEEAIRACEIGYKNFLNWQAVLRDGKPALHANFILCCMRLRGNEKENFETVELAHKLMPITHVVGIDLAGAETPEFAIHKYSKLFAKAKELGVPYTIHAGEAMGPNSIREALALGAKRIGHGIRCIEDQNLVNKLAKDKITLECCATSNLNTKVFDRLTKYPVRELLHEGVHVTLNTDNMTVSHTNLPTEYRRLEVKTGLLASEEKEMLKNSIQASFASPKEKQRLTALLG</sequence>
<proteinExistence type="inferred from homology"/>
<dbReference type="GO" id="GO:0004000">
    <property type="term" value="F:adenosine deaminase activity"/>
    <property type="evidence" value="ECO:0007669"/>
    <property type="project" value="TreeGrafter"/>
</dbReference>
<evidence type="ECO:0000256" key="1">
    <source>
        <dbReference type="ARBA" id="ARBA00001947"/>
    </source>
</evidence>
<dbReference type="GO" id="GO:0006154">
    <property type="term" value="P:adenosine catabolic process"/>
    <property type="evidence" value="ECO:0007669"/>
    <property type="project" value="TreeGrafter"/>
</dbReference>
<dbReference type="AlphaFoldDB" id="D4YSX8"/>
<dbReference type="EC" id="3.5.4.4" evidence="3"/>
<keyword evidence="9" id="KW-1185">Reference proteome</keyword>
<evidence type="ECO:0000259" key="7">
    <source>
        <dbReference type="Pfam" id="PF00962"/>
    </source>
</evidence>
<reference evidence="8 9" key="1">
    <citation type="submission" date="2010-04" db="EMBL/GenBank/DDBJ databases">
        <authorList>
            <person name="Muzny D."/>
            <person name="Qin X."/>
            <person name="Deng J."/>
            <person name="Jiang H."/>
            <person name="Liu Y."/>
            <person name="Qu J."/>
            <person name="Song X.-Z."/>
            <person name="Zhang L."/>
            <person name="Thornton R."/>
            <person name="Coyle M."/>
            <person name="Francisco L."/>
            <person name="Jackson L."/>
            <person name="Javaid M."/>
            <person name="Korchina V."/>
            <person name="Kovar C."/>
            <person name="Mata R."/>
            <person name="Mathew T."/>
            <person name="Ngo R."/>
            <person name="Nguyen L."/>
            <person name="Nguyen N."/>
            <person name="Okwuonu G."/>
            <person name="Ongeri F."/>
            <person name="Pham C."/>
            <person name="Simmons D."/>
            <person name="Wilczek-Boney K."/>
            <person name="Hale W."/>
            <person name="Jakkamsetti A."/>
            <person name="Pham P."/>
            <person name="Ruth R."/>
            <person name="San Lucas F."/>
            <person name="Warren J."/>
            <person name="Zhang J."/>
            <person name="Zhao Z."/>
            <person name="Zhou C."/>
            <person name="Zhu D."/>
            <person name="Lee S."/>
            <person name="Bess C."/>
            <person name="Blankenburg K."/>
            <person name="Forbes L."/>
            <person name="Fu Q."/>
            <person name="Gubbala S."/>
            <person name="Hirani K."/>
            <person name="Jayaseelan J.C."/>
            <person name="Lara F."/>
            <person name="Munidasa M."/>
            <person name="Palculict T."/>
            <person name="Patil S."/>
            <person name="Pu L.-L."/>
            <person name="Saada N."/>
            <person name="Tang L."/>
            <person name="Weissenberger G."/>
            <person name="Zhu Y."/>
            <person name="Hemphill L."/>
            <person name="Shang Y."/>
            <person name="Youmans B."/>
            <person name="Ayvaz T."/>
            <person name="Ross M."/>
            <person name="Santibanez J."/>
            <person name="Aqrawi P."/>
            <person name="Gross S."/>
            <person name="Joshi V."/>
            <person name="Fowler G."/>
            <person name="Nazareth L."/>
            <person name="Reid J."/>
            <person name="Worley K."/>
            <person name="Petrosino J."/>
            <person name="Highlander S."/>
            <person name="Gibbs R."/>
        </authorList>
    </citation>
    <scope>NUCLEOTIDE SEQUENCE [LARGE SCALE GENOMIC DNA]</scope>
    <source>
        <strain evidence="8 9">DSM 11664</strain>
    </source>
</reference>
<dbReference type="Proteomes" id="UP000004069">
    <property type="component" value="Unassembled WGS sequence"/>
</dbReference>
<keyword evidence="5 8" id="KW-0378">Hydrolase</keyword>
<dbReference type="GO" id="GO:0005829">
    <property type="term" value="C:cytosol"/>
    <property type="evidence" value="ECO:0007669"/>
    <property type="project" value="TreeGrafter"/>
</dbReference>
<keyword evidence="4" id="KW-0479">Metal-binding</keyword>
<dbReference type="InterPro" id="IPR006330">
    <property type="entry name" value="Ado/ade_deaminase"/>
</dbReference>
<dbReference type="InterPro" id="IPR001365">
    <property type="entry name" value="A_deaminase_dom"/>
</dbReference>
<keyword evidence="6" id="KW-0862">Zinc</keyword>
<evidence type="ECO:0000256" key="4">
    <source>
        <dbReference type="ARBA" id="ARBA00022723"/>
    </source>
</evidence>
<evidence type="ECO:0000313" key="8">
    <source>
        <dbReference type="EMBL" id="EFG55713.1"/>
    </source>
</evidence>
<accession>D4YSX8</accession>
<dbReference type="SUPFAM" id="SSF51556">
    <property type="entry name" value="Metallo-dependent hydrolases"/>
    <property type="match status" value="1"/>
</dbReference>
<gene>
    <name evidence="8" type="primary">add</name>
    <name evidence="8" type="ORF">HMPREF0493_0639</name>
</gene>
<dbReference type="Gene3D" id="3.20.20.140">
    <property type="entry name" value="Metal-dependent hydrolases"/>
    <property type="match status" value="1"/>
</dbReference>
<dbReference type="InterPro" id="IPR032466">
    <property type="entry name" value="Metal_Hydrolase"/>
</dbReference>
<dbReference type="NCBIfam" id="TIGR01430">
    <property type="entry name" value="aden_deam"/>
    <property type="match status" value="1"/>
</dbReference>
<evidence type="ECO:0000313" key="9">
    <source>
        <dbReference type="Proteomes" id="UP000004069"/>
    </source>
</evidence>
<comment type="cofactor">
    <cofactor evidence="1">
        <name>Zn(2+)</name>
        <dbReference type="ChEBI" id="CHEBI:29105"/>
    </cofactor>
</comment>
<evidence type="ECO:0000256" key="5">
    <source>
        <dbReference type="ARBA" id="ARBA00022801"/>
    </source>
</evidence>
<dbReference type="eggNOG" id="COG1816">
    <property type="taxonomic scope" value="Bacteria"/>
</dbReference>
<evidence type="ECO:0000256" key="3">
    <source>
        <dbReference type="ARBA" id="ARBA00012784"/>
    </source>
</evidence>